<evidence type="ECO:0000313" key="11">
    <source>
        <dbReference type="Proteomes" id="UP000325780"/>
    </source>
</evidence>
<dbReference type="GO" id="GO:0003677">
    <property type="term" value="F:DNA binding"/>
    <property type="evidence" value="ECO:0007669"/>
    <property type="project" value="UniProtKB-KW"/>
</dbReference>
<evidence type="ECO:0000256" key="8">
    <source>
        <dbReference type="SAM" id="MobiDB-lite"/>
    </source>
</evidence>
<dbReference type="EMBL" id="ML742148">
    <property type="protein sequence ID" value="KAE8148753.1"/>
    <property type="molecule type" value="Genomic_DNA"/>
</dbReference>
<feature type="region of interest" description="Disordered" evidence="8">
    <location>
        <begin position="1"/>
        <end position="39"/>
    </location>
</feature>
<evidence type="ECO:0000256" key="5">
    <source>
        <dbReference type="ARBA" id="ARBA00023125"/>
    </source>
</evidence>
<keyword evidence="4" id="KW-0805">Transcription regulation</keyword>
<dbReference type="GO" id="GO:0005634">
    <property type="term" value="C:nucleus"/>
    <property type="evidence" value="ECO:0007669"/>
    <property type="project" value="UniProtKB-SubCell"/>
</dbReference>
<dbReference type="GO" id="GO:0000981">
    <property type="term" value="F:DNA-binding transcription factor activity, RNA polymerase II-specific"/>
    <property type="evidence" value="ECO:0007669"/>
    <property type="project" value="InterPro"/>
</dbReference>
<dbReference type="PANTHER" id="PTHR31313:SF83">
    <property type="entry name" value="ZN(II)2CYS6 TRANSCRIPTION FACTOR (EUROFUNG)"/>
    <property type="match status" value="1"/>
</dbReference>
<dbReference type="PROSITE" id="PS50048">
    <property type="entry name" value="ZN2_CY6_FUNGAL_2"/>
    <property type="match status" value="1"/>
</dbReference>
<keyword evidence="5" id="KW-0238">DNA-binding</keyword>
<protein>
    <submittedName>
        <fullName evidence="10">Fungal-specific transcription factor domain-containing protein</fullName>
    </submittedName>
</protein>
<dbReference type="Pfam" id="PF00172">
    <property type="entry name" value="Zn_clus"/>
    <property type="match status" value="1"/>
</dbReference>
<evidence type="ECO:0000256" key="3">
    <source>
        <dbReference type="ARBA" id="ARBA00022833"/>
    </source>
</evidence>
<feature type="region of interest" description="Disordered" evidence="8">
    <location>
        <begin position="670"/>
        <end position="690"/>
    </location>
</feature>
<evidence type="ECO:0000313" key="10">
    <source>
        <dbReference type="EMBL" id="KAE8148753.1"/>
    </source>
</evidence>
<dbReference type="CDD" id="cd14723">
    <property type="entry name" value="ZIP_Ppr1"/>
    <property type="match status" value="1"/>
</dbReference>
<keyword evidence="7" id="KW-0539">Nucleus</keyword>
<evidence type="ECO:0000256" key="2">
    <source>
        <dbReference type="ARBA" id="ARBA00022723"/>
    </source>
</evidence>
<evidence type="ECO:0000256" key="7">
    <source>
        <dbReference type="ARBA" id="ARBA00023242"/>
    </source>
</evidence>
<comment type="subcellular location">
    <subcellularLocation>
        <location evidence="1">Nucleus</location>
    </subcellularLocation>
</comment>
<dbReference type="Gene3D" id="4.10.240.10">
    <property type="entry name" value="Zn(2)-C6 fungal-type DNA-binding domain"/>
    <property type="match status" value="1"/>
</dbReference>
<dbReference type="CDD" id="cd00067">
    <property type="entry name" value="GAL4"/>
    <property type="match status" value="1"/>
</dbReference>
<evidence type="ECO:0000256" key="4">
    <source>
        <dbReference type="ARBA" id="ARBA00023015"/>
    </source>
</evidence>
<dbReference type="GO" id="GO:0008270">
    <property type="term" value="F:zinc ion binding"/>
    <property type="evidence" value="ECO:0007669"/>
    <property type="project" value="InterPro"/>
</dbReference>
<dbReference type="InterPro" id="IPR007219">
    <property type="entry name" value="XnlR_reg_dom"/>
</dbReference>
<reference evidence="10 11" key="1">
    <citation type="submission" date="2019-04" db="EMBL/GenBank/DDBJ databases">
        <title>Friends and foes A comparative genomics study of 23 Aspergillus species from section Flavi.</title>
        <authorList>
            <consortium name="DOE Joint Genome Institute"/>
            <person name="Kjaerbolling I."/>
            <person name="Vesth T."/>
            <person name="Frisvad J.C."/>
            <person name="Nybo J.L."/>
            <person name="Theobald S."/>
            <person name="Kildgaard S."/>
            <person name="Isbrandt T."/>
            <person name="Kuo A."/>
            <person name="Sato A."/>
            <person name="Lyhne E.K."/>
            <person name="Kogle M.E."/>
            <person name="Wiebenga A."/>
            <person name="Kun R.S."/>
            <person name="Lubbers R.J."/>
            <person name="Makela M.R."/>
            <person name="Barry K."/>
            <person name="Chovatia M."/>
            <person name="Clum A."/>
            <person name="Daum C."/>
            <person name="Haridas S."/>
            <person name="He G."/>
            <person name="LaButti K."/>
            <person name="Lipzen A."/>
            <person name="Mondo S."/>
            <person name="Riley R."/>
            <person name="Salamov A."/>
            <person name="Simmons B.A."/>
            <person name="Magnuson J.K."/>
            <person name="Henrissat B."/>
            <person name="Mortensen U.H."/>
            <person name="Larsen T.O."/>
            <person name="Devries R.P."/>
            <person name="Grigoriev I.V."/>
            <person name="Machida M."/>
            <person name="Baker S.E."/>
            <person name="Andersen M.R."/>
        </authorList>
    </citation>
    <scope>NUCLEOTIDE SEQUENCE [LARGE SCALE GENOMIC DNA]</scope>
    <source>
        <strain evidence="10 11">IBT 18842</strain>
    </source>
</reference>
<evidence type="ECO:0000256" key="1">
    <source>
        <dbReference type="ARBA" id="ARBA00004123"/>
    </source>
</evidence>
<name>A0A5N6TQW7_ASPAV</name>
<dbReference type="SUPFAM" id="SSF57701">
    <property type="entry name" value="Zn2/Cys6 DNA-binding domain"/>
    <property type="match status" value="1"/>
</dbReference>
<dbReference type="CDD" id="cd12148">
    <property type="entry name" value="fungal_TF_MHR"/>
    <property type="match status" value="1"/>
</dbReference>
<sequence length="704" mass="77248">MVGGKPSDGPPPATTVPEPKNRTSPPVAGKSGGRSKYAPKACQECRKRRAKCDGGKPSCSRCLGREIHCVYTTNDDARGTAPKSYVRLLQARIGILERILAMHSIDVDASAAQLLEQNTALLPSTNHTGSSLDELCDAFEGTLALDESLNFDCGGEPRYFGSTSGRLAFQTLPQIPPTMMTTCNHDQAVNLATQAWWNTGYMSEDLESHLLELYFTWEQPWFPVVDEALFRSSKIANGRYFSPLLLNCIFAVASRYSDRLEVRSDPNDSNTAGMMFLETAEALLSVDLKHPTITTLQSVAILGTVYVARGCDAAGWLHQGMASRMASDMGLHLDPRRLPSRNGMTEEEAELRRQIYWSLYSVDKLGASYIGRVCTMLDFQGAVDLPSQTSSGQEGEASETAVSCTLLVYLQRALSTLSQILEKILTNLYAPKRLGVGGQRQVFFESSLLMLKSWYYNLPVELRPVRSGTPNQFPQAYTLCMVYHTAVILLTKPYLPSSLCSQPPSPASGPVTSYSLIAQKASALHLQAAKQISSIGDLYRSTFGSFRKSPITATYSVLSAALALLQPPPQGTLETGSDNGRMDQIMPCLQTLKELSESWTPPRKYHENLLRVMQNQDSTPDEVVPSIYDTPPNPLVASHIRSEGLLYPFDPTSWGDTLPQLDYSTWLNSETSHSPSVTEGEVPGRPSLDSWPYSGLDIDIDGLP</sequence>
<organism evidence="10 11">
    <name type="scientific">Aspergillus avenaceus</name>
    <dbReference type="NCBI Taxonomy" id="36643"/>
    <lineage>
        <taxon>Eukaryota</taxon>
        <taxon>Fungi</taxon>
        <taxon>Dikarya</taxon>
        <taxon>Ascomycota</taxon>
        <taxon>Pezizomycotina</taxon>
        <taxon>Eurotiomycetes</taxon>
        <taxon>Eurotiomycetidae</taxon>
        <taxon>Eurotiales</taxon>
        <taxon>Aspergillaceae</taxon>
        <taxon>Aspergillus</taxon>
        <taxon>Aspergillus subgen. Circumdati</taxon>
    </lineage>
</organism>
<dbReference type="PROSITE" id="PS00463">
    <property type="entry name" value="ZN2_CY6_FUNGAL_1"/>
    <property type="match status" value="1"/>
</dbReference>
<gene>
    <name evidence="10" type="ORF">BDV25DRAFT_141493</name>
</gene>
<dbReference type="GO" id="GO:0006351">
    <property type="term" value="P:DNA-templated transcription"/>
    <property type="evidence" value="ECO:0007669"/>
    <property type="project" value="InterPro"/>
</dbReference>
<dbReference type="SMART" id="SM00066">
    <property type="entry name" value="GAL4"/>
    <property type="match status" value="1"/>
</dbReference>
<keyword evidence="3" id="KW-0862">Zinc</keyword>
<evidence type="ECO:0000256" key="6">
    <source>
        <dbReference type="ARBA" id="ARBA00023163"/>
    </source>
</evidence>
<evidence type="ECO:0000259" key="9">
    <source>
        <dbReference type="PROSITE" id="PS50048"/>
    </source>
</evidence>
<accession>A0A5N6TQW7</accession>
<dbReference type="InterPro" id="IPR036864">
    <property type="entry name" value="Zn2-C6_fun-type_DNA-bd_sf"/>
</dbReference>
<dbReference type="Proteomes" id="UP000325780">
    <property type="component" value="Unassembled WGS sequence"/>
</dbReference>
<keyword evidence="6" id="KW-0804">Transcription</keyword>
<dbReference type="Pfam" id="PF04082">
    <property type="entry name" value="Fungal_trans"/>
    <property type="match status" value="1"/>
</dbReference>
<keyword evidence="2" id="KW-0479">Metal-binding</keyword>
<dbReference type="GO" id="GO:0009893">
    <property type="term" value="P:positive regulation of metabolic process"/>
    <property type="evidence" value="ECO:0007669"/>
    <property type="project" value="UniProtKB-ARBA"/>
</dbReference>
<dbReference type="InterPro" id="IPR001138">
    <property type="entry name" value="Zn2Cys6_DnaBD"/>
</dbReference>
<feature type="domain" description="Zn(2)-C6 fungal-type" evidence="9">
    <location>
        <begin position="41"/>
        <end position="71"/>
    </location>
</feature>
<dbReference type="AlphaFoldDB" id="A0A5N6TQW7"/>
<dbReference type="OrthoDB" id="2154091at2759"/>
<keyword evidence="11" id="KW-1185">Reference proteome</keyword>
<proteinExistence type="predicted"/>
<dbReference type="SMART" id="SM00906">
    <property type="entry name" value="Fungal_trans"/>
    <property type="match status" value="1"/>
</dbReference>
<dbReference type="InterPro" id="IPR051615">
    <property type="entry name" value="Transcr_Regulatory_Elem"/>
</dbReference>
<dbReference type="PANTHER" id="PTHR31313">
    <property type="entry name" value="TY1 ENHANCER ACTIVATOR"/>
    <property type="match status" value="1"/>
</dbReference>